<feature type="domain" description="Signal transduction histidine kinase subgroup 3 dimerisation and phosphoacceptor" evidence="10">
    <location>
        <begin position="225"/>
        <end position="286"/>
    </location>
</feature>
<feature type="transmembrane region" description="Helical" evidence="9">
    <location>
        <begin position="45"/>
        <end position="65"/>
    </location>
</feature>
<dbReference type="EC" id="2.7.13.3" evidence="2"/>
<keyword evidence="9" id="KW-0812">Transmembrane</keyword>
<evidence type="ECO:0000259" key="10">
    <source>
        <dbReference type="Pfam" id="PF07730"/>
    </source>
</evidence>
<name>A0A919SCB7_9ACTN</name>
<dbReference type="GO" id="GO:0005524">
    <property type="term" value="F:ATP binding"/>
    <property type="evidence" value="ECO:0007669"/>
    <property type="project" value="UniProtKB-KW"/>
</dbReference>
<keyword evidence="7" id="KW-0067">ATP-binding</keyword>
<comment type="caution">
    <text evidence="11">The sequence shown here is derived from an EMBL/GenBank/DDBJ whole genome shotgun (WGS) entry which is preliminary data.</text>
</comment>
<dbReference type="RefSeq" id="WP_212988954.1">
    <property type="nucleotide sequence ID" value="NZ_BAABEA010000008.1"/>
</dbReference>
<evidence type="ECO:0000256" key="5">
    <source>
        <dbReference type="ARBA" id="ARBA00022741"/>
    </source>
</evidence>
<dbReference type="Proteomes" id="UP000681340">
    <property type="component" value="Unassembled WGS sequence"/>
</dbReference>
<gene>
    <name evidence="11" type="ORF">Aau02nite_29470</name>
</gene>
<reference evidence="11" key="1">
    <citation type="submission" date="2021-03" db="EMBL/GenBank/DDBJ databases">
        <title>Whole genome shotgun sequence of Actinoplanes auranticolor NBRC 12245.</title>
        <authorList>
            <person name="Komaki H."/>
            <person name="Tamura T."/>
        </authorList>
    </citation>
    <scope>NUCLEOTIDE SEQUENCE</scope>
    <source>
        <strain evidence="11">NBRC 12245</strain>
    </source>
</reference>
<keyword evidence="4" id="KW-0808">Transferase</keyword>
<dbReference type="PANTHER" id="PTHR24421">
    <property type="entry name" value="NITRATE/NITRITE SENSOR PROTEIN NARX-RELATED"/>
    <property type="match status" value="1"/>
</dbReference>
<evidence type="ECO:0000256" key="6">
    <source>
        <dbReference type="ARBA" id="ARBA00022777"/>
    </source>
</evidence>
<evidence type="ECO:0000256" key="3">
    <source>
        <dbReference type="ARBA" id="ARBA00022553"/>
    </source>
</evidence>
<evidence type="ECO:0000313" key="12">
    <source>
        <dbReference type="Proteomes" id="UP000681340"/>
    </source>
</evidence>
<dbReference type="GO" id="GO:0000155">
    <property type="term" value="F:phosphorelay sensor kinase activity"/>
    <property type="evidence" value="ECO:0007669"/>
    <property type="project" value="InterPro"/>
</dbReference>
<dbReference type="Gene3D" id="1.20.5.1930">
    <property type="match status" value="1"/>
</dbReference>
<feature type="transmembrane region" description="Helical" evidence="9">
    <location>
        <begin position="167"/>
        <end position="187"/>
    </location>
</feature>
<keyword evidence="5" id="KW-0547">Nucleotide-binding</keyword>
<dbReference type="CDD" id="cd16917">
    <property type="entry name" value="HATPase_UhpB-NarQ-NarX-like"/>
    <property type="match status" value="1"/>
</dbReference>
<dbReference type="AlphaFoldDB" id="A0A919SCB7"/>
<dbReference type="GO" id="GO:0046983">
    <property type="term" value="F:protein dimerization activity"/>
    <property type="evidence" value="ECO:0007669"/>
    <property type="project" value="InterPro"/>
</dbReference>
<keyword evidence="12" id="KW-1185">Reference proteome</keyword>
<evidence type="ECO:0000313" key="11">
    <source>
        <dbReference type="EMBL" id="GIM67936.1"/>
    </source>
</evidence>
<accession>A0A919SCB7</accession>
<dbReference type="InterPro" id="IPR011712">
    <property type="entry name" value="Sig_transdc_His_kin_sub3_dim/P"/>
</dbReference>
<evidence type="ECO:0000256" key="1">
    <source>
        <dbReference type="ARBA" id="ARBA00000085"/>
    </source>
</evidence>
<evidence type="ECO:0000256" key="2">
    <source>
        <dbReference type="ARBA" id="ARBA00012438"/>
    </source>
</evidence>
<evidence type="ECO:0000256" key="4">
    <source>
        <dbReference type="ARBA" id="ARBA00022679"/>
    </source>
</evidence>
<evidence type="ECO:0000256" key="7">
    <source>
        <dbReference type="ARBA" id="ARBA00022840"/>
    </source>
</evidence>
<comment type="catalytic activity">
    <reaction evidence="1">
        <text>ATP + protein L-histidine = ADP + protein N-phospho-L-histidine.</text>
        <dbReference type="EC" id="2.7.13.3"/>
    </reaction>
</comment>
<keyword evidence="9" id="KW-0472">Membrane</keyword>
<dbReference type="Gene3D" id="3.30.565.10">
    <property type="entry name" value="Histidine kinase-like ATPase, C-terminal domain"/>
    <property type="match status" value="1"/>
</dbReference>
<dbReference type="GO" id="GO:0016020">
    <property type="term" value="C:membrane"/>
    <property type="evidence" value="ECO:0007669"/>
    <property type="project" value="InterPro"/>
</dbReference>
<dbReference type="PANTHER" id="PTHR24421:SF10">
    <property type="entry name" value="NITRATE_NITRITE SENSOR PROTEIN NARQ"/>
    <property type="match status" value="1"/>
</dbReference>
<feature type="transmembrane region" description="Helical" evidence="9">
    <location>
        <begin position="94"/>
        <end position="111"/>
    </location>
</feature>
<dbReference type="SUPFAM" id="SSF55874">
    <property type="entry name" value="ATPase domain of HSP90 chaperone/DNA topoisomerase II/histidine kinase"/>
    <property type="match status" value="1"/>
</dbReference>
<evidence type="ECO:0000256" key="8">
    <source>
        <dbReference type="ARBA" id="ARBA00023012"/>
    </source>
</evidence>
<keyword evidence="9" id="KW-1133">Transmembrane helix</keyword>
<keyword evidence="6 11" id="KW-0418">Kinase</keyword>
<keyword evidence="8" id="KW-0902">Two-component regulatory system</keyword>
<dbReference type="InterPro" id="IPR036890">
    <property type="entry name" value="HATPase_C_sf"/>
</dbReference>
<protein>
    <recommendedName>
        <fullName evidence="2">histidine kinase</fullName>
        <ecNumber evidence="2">2.7.13.3</ecNumber>
    </recommendedName>
</protein>
<evidence type="ECO:0000256" key="9">
    <source>
        <dbReference type="SAM" id="Phobius"/>
    </source>
</evidence>
<dbReference type="InterPro" id="IPR050482">
    <property type="entry name" value="Sensor_HK_TwoCompSys"/>
</dbReference>
<keyword evidence="3" id="KW-0597">Phosphoprotein</keyword>
<feature type="transmembrane region" description="Helical" evidence="9">
    <location>
        <begin position="118"/>
        <end position="137"/>
    </location>
</feature>
<organism evidence="11 12">
    <name type="scientific">Actinoplanes auranticolor</name>
    <dbReference type="NCBI Taxonomy" id="47988"/>
    <lineage>
        <taxon>Bacteria</taxon>
        <taxon>Bacillati</taxon>
        <taxon>Actinomycetota</taxon>
        <taxon>Actinomycetes</taxon>
        <taxon>Micromonosporales</taxon>
        <taxon>Micromonosporaceae</taxon>
        <taxon>Actinoplanes</taxon>
    </lineage>
</organism>
<dbReference type="Pfam" id="PF07730">
    <property type="entry name" value="HisKA_3"/>
    <property type="match status" value="1"/>
</dbReference>
<proteinExistence type="predicted"/>
<sequence length="417" mass="44164">MMPRWLRELTAGPGMMRGWLPDLTVGLVVFLLAVAELVGSRPHPAGVASGGLAVAAGTAAAIGAIRRAPGPAVLLVWATVSLQLWAVLHDSVTAPVLLTQVAVLVIIFGAARWGGSTTLVFSGLSLPVGAYIAVRFLDNAIVDALFGVTDLDRLADGLSLLGEDWRLSATGVLTLVLFVPWLLGLVVRISQDARTRAASAHTEIVRAEAGRAQAQQIAELREQQARLARDVHDVVGHSLTVILAQAESAQYLPDDPAALKATFATVATSARRSLHDIREVLTATRDVPAAGELDRLIDDLASGGLDIISTQAGTPLPLAPQQTIAAVRALQEMLTNAIRHGRRGGAIVVHRHWPHRPGETDLSIEVRNGADTDTPFSPGRGLTGMRERLQAVGGRLEAERRGDVFAVTARIPVGRQP</sequence>
<dbReference type="EMBL" id="BOQL01000024">
    <property type="protein sequence ID" value="GIM67936.1"/>
    <property type="molecule type" value="Genomic_DNA"/>
</dbReference>